<organism evidence="12 13">
    <name type="scientific">Pontibacter chinhatensis</name>
    <dbReference type="NCBI Taxonomy" id="1436961"/>
    <lineage>
        <taxon>Bacteria</taxon>
        <taxon>Pseudomonadati</taxon>
        <taxon>Bacteroidota</taxon>
        <taxon>Cytophagia</taxon>
        <taxon>Cytophagales</taxon>
        <taxon>Hymenobacteraceae</taxon>
        <taxon>Pontibacter</taxon>
    </lineage>
</organism>
<evidence type="ECO:0000256" key="8">
    <source>
        <dbReference type="SAM" id="MobiDB-lite"/>
    </source>
</evidence>
<dbReference type="STRING" id="1436961.SAMN05421739_103525"/>
<dbReference type="Gene3D" id="1.10.3210.10">
    <property type="entry name" value="Hypothetical protein af1432"/>
    <property type="match status" value="1"/>
</dbReference>
<evidence type="ECO:0000256" key="5">
    <source>
        <dbReference type="ARBA" id="ARBA00022989"/>
    </source>
</evidence>
<dbReference type="PANTHER" id="PTHR21174:SF0">
    <property type="entry name" value="HD PHOSPHOHYDROLASE FAMILY PROTEIN-RELATED"/>
    <property type="match status" value="1"/>
</dbReference>
<feature type="transmembrane region" description="Helical" evidence="9">
    <location>
        <begin position="337"/>
        <end position="359"/>
    </location>
</feature>
<sequence length="460" mass="52854">MLLVVALPYAAKQPAYVWPLLTKSRFYRNRKLRSATHKAPYAGIPYTASSAPGVATKPIMEDQTIVKQAGEYVFRLFKDRLSKKLVYHNYKHTFETVAEAQELGQRSKLTEDQLQDLALAAWFHDTGYVNTYDGHEEESIRIATEWLQEKGYPQERIDLIAGIIMATRHDLEPETLLQELLVDADMSNIGKETFFATAELLRVEWEIFRDKFFSDSEWEQFQMDFLLSTTFHTNQAQRKFASQLGLNIQEQRSRLSQQLEKKKEAEKKSRKTLAQPKRGIETMFRNTYRTHLNLSAIADNKANMMISLNAIIISVIITYLSAKTSTVGTDYATHRTFIIPISILLLTTLGSVVFAIISAQPEVTSFRMKKKKDQRQDTRKVSLLFFGNFTKLPLEDFQAGMNDIMRDKKSLYNNMITDIYYLGEVLNRKYKILRISYTIFMIGLVLTVAGFVYAVVSSAS</sequence>
<evidence type="ECO:0000256" key="9">
    <source>
        <dbReference type="SAM" id="Phobius"/>
    </source>
</evidence>
<evidence type="ECO:0000256" key="3">
    <source>
        <dbReference type="ARBA" id="ARBA00022692"/>
    </source>
</evidence>
<dbReference type="InterPro" id="IPR043760">
    <property type="entry name" value="PycTM_dom"/>
</dbReference>
<evidence type="ECO:0000256" key="2">
    <source>
        <dbReference type="ARBA" id="ARBA00022475"/>
    </source>
</evidence>
<dbReference type="PANTHER" id="PTHR21174">
    <property type="match status" value="1"/>
</dbReference>
<evidence type="ECO:0000256" key="7">
    <source>
        <dbReference type="ARBA" id="ARBA00023136"/>
    </source>
</evidence>
<feature type="domain" description="HD" evidence="10">
    <location>
        <begin position="90"/>
        <end position="185"/>
    </location>
</feature>
<dbReference type="GO" id="GO:0051607">
    <property type="term" value="P:defense response to virus"/>
    <property type="evidence" value="ECO:0007669"/>
    <property type="project" value="UniProtKB-KW"/>
</dbReference>
<dbReference type="GO" id="GO:0000166">
    <property type="term" value="F:nucleotide binding"/>
    <property type="evidence" value="ECO:0007669"/>
    <property type="project" value="UniProtKB-KW"/>
</dbReference>
<dbReference type="GO" id="GO:0016787">
    <property type="term" value="F:hydrolase activity"/>
    <property type="evidence" value="ECO:0007669"/>
    <property type="project" value="UniProtKB-KW"/>
</dbReference>
<dbReference type="EMBL" id="FOOT01000003">
    <property type="protein sequence ID" value="SFG75924.1"/>
    <property type="molecule type" value="Genomic_DNA"/>
</dbReference>
<evidence type="ECO:0000256" key="1">
    <source>
        <dbReference type="ARBA" id="ARBA00004236"/>
    </source>
</evidence>
<keyword evidence="2" id="KW-1003">Cell membrane</keyword>
<dbReference type="Proteomes" id="UP000198724">
    <property type="component" value="Unassembled WGS sequence"/>
</dbReference>
<name>A0A1I2UFI6_9BACT</name>
<dbReference type="InterPro" id="IPR003607">
    <property type="entry name" value="HD/PDEase_dom"/>
</dbReference>
<gene>
    <name evidence="12" type="ORF">SAMN05421739_103525</name>
</gene>
<feature type="transmembrane region" description="Helical" evidence="9">
    <location>
        <begin position="302"/>
        <end position="322"/>
    </location>
</feature>
<dbReference type="InterPro" id="IPR009218">
    <property type="entry name" value="HD_phosphohydro"/>
</dbReference>
<evidence type="ECO:0000313" key="12">
    <source>
        <dbReference type="EMBL" id="SFG75924.1"/>
    </source>
</evidence>
<keyword evidence="7 9" id="KW-0472">Membrane</keyword>
<evidence type="ECO:0000256" key="4">
    <source>
        <dbReference type="ARBA" id="ARBA00022741"/>
    </source>
</evidence>
<keyword evidence="12" id="KW-0378">Hydrolase</keyword>
<keyword evidence="3 9" id="KW-0812">Transmembrane</keyword>
<comment type="subcellular location">
    <subcellularLocation>
        <location evidence="1">Cell membrane</location>
    </subcellularLocation>
</comment>
<dbReference type="Pfam" id="PF18967">
    <property type="entry name" value="PycTM"/>
    <property type="match status" value="1"/>
</dbReference>
<dbReference type="SUPFAM" id="SSF109604">
    <property type="entry name" value="HD-domain/PDEase-like"/>
    <property type="match status" value="1"/>
</dbReference>
<dbReference type="CDD" id="cd00077">
    <property type="entry name" value="HDc"/>
    <property type="match status" value="1"/>
</dbReference>
<feature type="domain" description="Pycsar effector protein" evidence="11">
    <location>
        <begin position="283"/>
        <end position="453"/>
    </location>
</feature>
<evidence type="ECO:0000259" key="10">
    <source>
        <dbReference type="Pfam" id="PF01966"/>
    </source>
</evidence>
<reference evidence="13" key="1">
    <citation type="submission" date="2016-10" db="EMBL/GenBank/DDBJ databases">
        <authorList>
            <person name="Varghese N."/>
            <person name="Submissions S."/>
        </authorList>
    </citation>
    <scope>NUCLEOTIDE SEQUENCE [LARGE SCALE GENOMIC DNA]</scope>
    <source>
        <strain evidence="13">LP51</strain>
    </source>
</reference>
<feature type="transmembrane region" description="Helical" evidence="9">
    <location>
        <begin position="435"/>
        <end position="456"/>
    </location>
</feature>
<feature type="region of interest" description="Disordered" evidence="8">
    <location>
        <begin position="257"/>
        <end position="276"/>
    </location>
</feature>
<keyword evidence="6" id="KW-0051">Antiviral defense</keyword>
<keyword evidence="13" id="KW-1185">Reference proteome</keyword>
<dbReference type="GO" id="GO:0005886">
    <property type="term" value="C:plasma membrane"/>
    <property type="evidence" value="ECO:0007669"/>
    <property type="project" value="UniProtKB-SubCell"/>
</dbReference>
<protein>
    <submittedName>
        <fullName evidence="12">Predicted metal-dependent phosphohydrolase, HD superfamily</fullName>
    </submittedName>
</protein>
<evidence type="ECO:0000256" key="6">
    <source>
        <dbReference type="ARBA" id="ARBA00023118"/>
    </source>
</evidence>
<keyword evidence="4" id="KW-0547">Nucleotide-binding</keyword>
<dbReference type="InterPro" id="IPR006674">
    <property type="entry name" value="HD_domain"/>
</dbReference>
<proteinExistence type="predicted"/>
<accession>A0A1I2UFI6</accession>
<dbReference type="AlphaFoldDB" id="A0A1I2UFI6"/>
<evidence type="ECO:0000259" key="11">
    <source>
        <dbReference type="Pfam" id="PF18967"/>
    </source>
</evidence>
<keyword evidence="5 9" id="KW-1133">Transmembrane helix</keyword>
<evidence type="ECO:0000313" key="13">
    <source>
        <dbReference type="Proteomes" id="UP000198724"/>
    </source>
</evidence>
<dbReference type="Pfam" id="PF01966">
    <property type="entry name" value="HD"/>
    <property type="match status" value="1"/>
</dbReference>